<evidence type="ECO:0000313" key="4">
    <source>
        <dbReference type="EMBL" id="EXB89649.1"/>
    </source>
</evidence>
<evidence type="ECO:0000259" key="3">
    <source>
        <dbReference type="PROSITE" id="PS50969"/>
    </source>
</evidence>
<dbReference type="OrthoDB" id="1711508at2759"/>
<dbReference type="GO" id="GO:0005744">
    <property type="term" value="C:TIM23 mitochondrial import inner membrane translocase complex"/>
    <property type="evidence" value="ECO:0007669"/>
    <property type="project" value="UniProtKB-UniRule"/>
</dbReference>
<dbReference type="InterPro" id="IPR036412">
    <property type="entry name" value="HAD-like_sf"/>
</dbReference>
<comment type="similarity">
    <text evidence="1">Belongs to the TIM50 family.</text>
</comment>
<comment type="subcellular location">
    <subcellularLocation>
        <location evidence="1">Mitochondrion inner membrane</location>
        <topology evidence="1">Single-pass membrane protein</topology>
    </subcellularLocation>
</comment>
<dbReference type="InterPro" id="IPR050365">
    <property type="entry name" value="TIM50"/>
</dbReference>
<dbReference type="eggNOG" id="ENOG502QR82">
    <property type="taxonomic scope" value="Eukaryota"/>
</dbReference>
<dbReference type="KEGG" id="mnt:21401716"/>
<dbReference type="STRING" id="981085.W9S5G9"/>
<gene>
    <name evidence="4" type="ORF">L484_018752</name>
</gene>
<keyword evidence="1" id="KW-0809">Transit peptide</keyword>
<dbReference type="PANTHER" id="PTHR12210">
    <property type="entry name" value="DULLARD PROTEIN PHOSPHATASE"/>
    <property type="match status" value="1"/>
</dbReference>
<dbReference type="GO" id="GO:0015031">
    <property type="term" value="P:protein transport"/>
    <property type="evidence" value="ECO:0007669"/>
    <property type="project" value="UniProtKB-KW"/>
</dbReference>
<dbReference type="InterPro" id="IPR004274">
    <property type="entry name" value="FCP1_dom"/>
</dbReference>
<protein>
    <recommendedName>
        <fullName evidence="1">Mitochondrial import inner membrane translocase subunit TIM50</fullName>
    </recommendedName>
</protein>
<dbReference type="Gene3D" id="3.40.50.1000">
    <property type="entry name" value="HAD superfamily/HAD-like"/>
    <property type="match status" value="1"/>
</dbReference>
<proteinExistence type="inferred from homology"/>
<dbReference type="Pfam" id="PF03031">
    <property type="entry name" value="NIF"/>
    <property type="match status" value="1"/>
</dbReference>
<name>W9S5G9_9ROSA</name>
<dbReference type="SMART" id="SM00577">
    <property type="entry name" value="CPDc"/>
    <property type="match status" value="1"/>
</dbReference>
<comment type="function">
    <text evidence="1">Essential component of the TIM23 complex, a complex that mediates the translocation of transit peptide-containing proteins across the mitochondrial inner membrane.</text>
</comment>
<keyword evidence="1" id="KW-0496">Mitochondrion</keyword>
<evidence type="ECO:0000313" key="5">
    <source>
        <dbReference type="Proteomes" id="UP000030645"/>
    </source>
</evidence>
<sequence length="263" mass="30435">MEGKRQRYIHEKEEEEEEEEEDLEEFGLTYNLQSVKIKKKLLVLDVNGLLCQKIFRYDKAKLPNSSSVPVIECGSFLVYKRPYCDEFMNFCLERFEVGIWSTAREGNLNSVLDCIMEGLKSKLLFVWDQSHCTSSGFYTLEKKGKPIFLKDLKKLWKNINAILPESKGQFSKSNTLLIDDKPYKALLNPLHSAIFPDEYKADNVDDASLGPKGELRLYLEELADADNVTCFVEERPFGQPPITPTHSQWDFYSKIVHHFQKSS</sequence>
<keyword evidence="1" id="KW-0813">Transport</keyword>
<dbReference type="EMBL" id="KE345012">
    <property type="protein sequence ID" value="EXB89649.1"/>
    <property type="molecule type" value="Genomic_DNA"/>
</dbReference>
<keyword evidence="1" id="KW-0653">Protein transport</keyword>
<evidence type="ECO:0000256" key="2">
    <source>
        <dbReference type="SAM" id="MobiDB-lite"/>
    </source>
</evidence>
<organism evidence="4 5">
    <name type="scientific">Morus notabilis</name>
    <dbReference type="NCBI Taxonomy" id="981085"/>
    <lineage>
        <taxon>Eukaryota</taxon>
        <taxon>Viridiplantae</taxon>
        <taxon>Streptophyta</taxon>
        <taxon>Embryophyta</taxon>
        <taxon>Tracheophyta</taxon>
        <taxon>Spermatophyta</taxon>
        <taxon>Magnoliopsida</taxon>
        <taxon>eudicotyledons</taxon>
        <taxon>Gunneridae</taxon>
        <taxon>Pentapetalae</taxon>
        <taxon>rosids</taxon>
        <taxon>fabids</taxon>
        <taxon>Rosales</taxon>
        <taxon>Moraceae</taxon>
        <taxon>Moreae</taxon>
        <taxon>Morus</taxon>
    </lineage>
</organism>
<evidence type="ECO:0000256" key="1">
    <source>
        <dbReference type="RuleBase" id="RU365079"/>
    </source>
</evidence>
<dbReference type="AlphaFoldDB" id="W9S5G9"/>
<dbReference type="InterPro" id="IPR023214">
    <property type="entry name" value="HAD_sf"/>
</dbReference>
<keyword evidence="5" id="KW-1185">Reference proteome</keyword>
<accession>W9S5G9</accession>
<dbReference type="PROSITE" id="PS50969">
    <property type="entry name" value="FCP1"/>
    <property type="match status" value="1"/>
</dbReference>
<keyword evidence="1" id="KW-0811">Translocation</keyword>
<reference evidence="5" key="1">
    <citation type="submission" date="2013-01" db="EMBL/GenBank/DDBJ databases">
        <title>Draft Genome Sequence of a Mulberry Tree, Morus notabilis C.K. Schneid.</title>
        <authorList>
            <person name="He N."/>
            <person name="Zhao S."/>
        </authorList>
    </citation>
    <scope>NUCLEOTIDE SEQUENCE</scope>
</reference>
<feature type="domain" description="FCP1 homology" evidence="3">
    <location>
        <begin position="35"/>
        <end position="222"/>
    </location>
</feature>
<feature type="region of interest" description="Disordered" evidence="2">
    <location>
        <begin position="1"/>
        <end position="20"/>
    </location>
</feature>
<dbReference type="Proteomes" id="UP000030645">
    <property type="component" value="Unassembled WGS sequence"/>
</dbReference>
<dbReference type="SUPFAM" id="SSF56784">
    <property type="entry name" value="HAD-like"/>
    <property type="match status" value="1"/>
</dbReference>
<feature type="compositionally biased region" description="Basic and acidic residues" evidence="2">
    <location>
        <begin position="1"/>
        <end position="12"/>
    </location>
</feature>
<comment type="subunit">
    <text evidence="1">Component of the TIM23 complex.</text>
</comment>